<evidence type="ECO:0000313" key="4">
    <source>
        <dbReference type="Proteomes" id="UP000245073"/>
    </source>
</evidence>
<feature type="domain" description="OmpR/PhoB-type" evidence="2">
    <location>
        <begin position="61"/>
        <end position="136"/>
    </location>
</feature>
<dbReference type="EMBL" id="QDKQ01000034">
    <property type="protein sequence ID" value="PVM90652.1"/>
    <property type="molecule type" value="Genomic_DNA"/>
</dbReference>
<reference evidence="3 4" key="1">
    <citation type="submission" date="2018-04" db="EMBL/GenBank/DDBJ databases">
        <title>The genome sequence of Caulobacter sp. 744.</title>
        <authorList>
            <person name="Gao J."/>
            <person name="Sun J."/>
        </authorList>
    </citation>
    <scope>NUCLEOTIDE SEQUENCE [LARGE SCALE GENOMIC DNA]</scope>
    <source>
        <strain evidence="3 4">774</strain>
    </source>
</reference>
<dbReference type="Proteomes" id="UP000245073">
    <property type="component" value="Unassembled WGS sequence"/>
</dbReference>
<dbReference type="SUPFAM" id="SSF46894">
    <property type="entry name" value="C-terminal effector domain of the bipartite response regulators"/>
    <property type="match status" value="1"/>
</dbReference>
<dbReference type="InterPro" id="IPR016032">
    <property type="entry name" value="Sig_transdc_resp-reg_C-effctor"/>
</dbReference>
<dbReference type="GO" id="GO:0000160">
    <property type="term" value="P:phosphorelay signal transduction system"/>
    <property type="evidence" value="ECO:0007669"/>
    <property type="project" value="InterPro"/>
</dbReference>
<dbReference type="InterPro" id="IPR001867">
    <property type="entry name" value="OmpR/PhoB-type_DNA-bd"/>
</dbReference>
<sequence>MMQQPLPIGPGVYVVRVEHAEDGTITQRFTPCPDDPAPTLQDELRAHRRVATFRAVADALQDGLSLTRREASLAAVLYVNAPAATDRQTIRAAVHGPRAIGSREDPDCWLRQLMSRLRTKLGAGAVATNYAEGYRLTPEGVELCRMALSRIAA</sequence>
<dbReference type="GO" id="GO:0003677">
    <property type="term" value="F:DNA binding"/>
    <property type="evidence" value="ECO:0007669"/>
    <property type="project" value="UniProtKB-KW"/>
</dbReference>
<dbReference type="Gene3D" id="1.10.10.10">
    <property type="entry name" value="Winged helix-like DNA-binding domain superfamily/Winged helix DNA-binding domain"/>
    <property type="match status" value="1"/>
</dbReference>
<protein>
    <recommendedName>
        <fullName evidence="2">OmpR/PhoB-type domain-containing protein</fullName>
    </recommendedName>
</protein>
<gene>
    <name evidence="3" type="ORF">DDF67_09480</name>
</gene>
<evidence type="ECO:0000313" key="3">
    <source>
        <dbReference type="EMBL" id="PVM90652.1"/>
    </source>
</evidence>
<keyword evidence="1" id="KW-0238">DNA-binding</keyword>
<dbReference type="SMART" id="SM00862">
    <property type="entry name" value="Trans_reg_C"/>
    <property type="match status" value="1"/>
</dbReference>
<dbReference type="InterPro" id="IPR036388">
    <property type="entry name" value="WH-like_DNA-bd_sf"/>
</dbReference>
<evidence type="ECO:0000256" key="1">
    <source>
        <dbReference type="ARBA" id="ARBA00023125"/>
    </source>
</evidence>
<evidence type="ECO:0000259" key="2">
    <source>
        <dbReference type="SMART" id="SM00862"/>
    </source>
</evidence>
<comment type="caution">
    <text evidence="3">The sequence shown here is derived from an EMBL/GenBank/DDBJ whole genome shotgun (WGS) entry which is preliminary data.</text>
</comment>
<name>A0A2T9K3U6_9CAUL</name>
<dbReference type="GO" id="GO:0006355">
    <property type="term" value="P:regulation of DNA-templated transcription"/>
    <property type="evidence" value="ECO:0007669"/>
    <property type="project" value="InterPro"/>
</dbReference>
<dbReference type="AlphaFoldDB" id="A0A2T9K3U6"/>
<accession>A0A2T9K3U6</accession>
<organism evidence="3 4">
    <name type="scientific">Caulobacter endophyticus</name>
    <dbReference type="NCBI Taxonomy" id="2172652"/>
    <lineage>
        <taxon>Bacteria</taxon>
        <taxon>Pseudomonadati</taxon>
        <taxon>Pseudomonadota</taxon>
        <taxon>Alphaproteobacteria</taxon>
        <taxon>Caulobacterales</taxon>
        <taxon>Caulobacteraceae</taxon>
        <taxon>Caulobacter</taxon>
    </lineage>
</organism>
<proteinExistence type="predicted"/>
<dbReference type="RefSeq" id="WP_109100638.1">
    <property type="nucleotide sequence ID" value="NZ_QDKQ01000034.1"/>
</dbReference>
<keyword evidence="4" id="KW-1185">Reference proteome</keyword>